<gene>
    <name evidence="2" type="ORF">NZD86_12080</name>
</gene>
<evidence type="ECO:0000313" key="2">
    <source>
        <dbReference type="EMBL" id="WAH35066.1"/>
    </source>
</evidence>
<dbReference type="Pfam" id="PF13274">
    <property type="entry name" value="SocA_Panacea"/>
    <property type="match status" value="1"/>
</dbReference>
<evidence type="ECO:0000259" key="1">
    <source>
        <dbReference type="Pfam" id="PF13274"/>
    </source>
</evidence>
<organism evidence="2 3">
    <name type="scientific">Alicyclobacillus dauci</name>
    <dbReference type="NCBI Taxonomy" id="1475485"/>
    <lineage>
        <taxon>Bacteria</taxon>
        <taxon>Bacillati</taxon>
        <taxon>Bacillota</taxon>
        <taxon>Bacilli</taxon>
        <taxon>Bacillales</taxon>
        <taxon>Alicyclobacillaceae</taxon>
        <taxon>Alicyclobacillus</taxon>
    </lineage>
</organism>
<reference evidence="2" key="1">
    <citation type="submission" date="2022-08" db="EMBL/GenBank/DDBJ databases">
        <title>Alicyclobacillus dauci DSM2870, complete genome.</title>
        <authorList>
            <person name="Wang Q."/>
            <person name="Cai R."/>
            <person name="Wang Z."/>
        </authorList>
    </citation>
    <scope>NUCLEOTIDE SEQUENCE</scope>
    <source>
        <strain evidence="2">DSM 28700</strain>
    </source>
</reference>
<evidence type="ECO:0000313" key="3">
    <source>
        <dbReference type="Proteomes" id="UP001164803"/>
    </source>
</evidence>
<dbReference type="Proteomes" id="UP001164803">
    <property type="component" value="Chromosome"/>
</dbReference>
<sequence length="211" mass="24074">MAANVSDVASFFITRASRDGRTISNMKLQKLCFYAQAIHLARHGKPLVDVPFKAWKHGPVCPEIYHEYKVYGRDPIPAIAGDGFDALGAFDGDQFDSLIWVWDRFGDMSAIRLRNLTHAEDPWRQAYGHINDEISTNSMYAYYSNKFGEVDEYDSFIQNCQDELNDEIASGQVISEPTDDMVYEMKSNHELTKGIARKSLDQYLKQVDVEN</sequence>
<name>A0ABY6YYK3_9BACL</name>
<protein>
    <submittedName>
        <fullName evidence="2">DUF4065 domain-containing protein</fullName>
    </submittedName>
</protein>
<dbReference type="RefSeq" id="WP_268041912.1">
    <property type="nucleotide sequence ID" value="NZ_CP104064.1"/>
</dbReference>
<dbReference type="InterPro" id="IPR025272">
    <property type="entry name" value="SocA_Panacea"/>
</dbReference>
<feature type="domain" description="Antitoxin SocA-like Panacea" evidence="1">
    <location>
        <begin position="28"/>
        <end position="123"/>
    </location>
</feature>
<keyword evidence="3" id="KW-1185">Reference proteome</keyword>
<proteinExistence type="predicted"/>
<dbReference type="EMBL" id="CP104064">
    <property type="protein sequence ID" value="WAH35066.1"/>
    <property type="molecule type" value="Genomic_DNA"/>
</dbReference>
<accession>A0ABY6YYK3</accession>